<evidence type="ECO:0000313" key="3">
    <source>
        <dbReference type="Proteomes" id="UP000001194"/>
    </source>
</evidence>
<dbReference type="HOGENOM" id="CLU_605601_0_0_1"/>
<feature type="compositionally biased region" description="Low complexity" evidence="1">
    <location>
        <begin position="341"/>
        <end position="358"/>
    </location>
</feature>
<dbReference type="KEGG" id="lbc:LACBIDRAFT_333067"/>
<keyword evidence="3" id="KW-1185">Reference proteome</keyword>
<sequence>MAQHQINFYQDNLPQKTSLQIRTPLHSLSPLPSMIQLRPTFRRSFQRKNTPPQGSREPKYSPAQNICSSDWYSAGLCRSQISRWFIATCRRPLAEIPLNLKALLHLRIPRWHRSPHHSRQPTVRQKLSPNGPASNAPQNPALKVSGTPITPYPPSLSSSPTDRPGTSPNDLPQNVPAPNYFAGSSLPSAPPSGPISGSIELQTPDDAPHSGSATKHPAGPDAHQDVSRNIRSRDVNVLISIPAPSLPTLAISIRCLSTNASVAPPPNASASSISPAIGPPPTDGSQPLPSLTSLASADASNWASTRGPCSQPRRTEQPSCVLRPPLPQSAPVDGSAPTDLPYVVQSASVPPSSSSLPPVNDPTPTGLSQPIPAPNSPAPINSAVPTGVPMPNISSAPVKGPTSSDVPPVPVPDSPAASVLPSVPPVDETPKLSGVPDVDARIVLKMTNVIGA</sequence>
<dbReference type="EMBL" id="DS547137">
    <property type="protein sequence ID" value="EDR01658.1"/>
    <property type="molecule type" value="Genomic_DNA"/>
</dbReference>
<name>B0DUR6_LACBS</name>
<evidence type="ECO:0000256" key="1">
    <source>
        <dbReference type="SAM" id="MobiDB-lite"/>
    </source>
</evidence>
<dbReference type="InParanoid" id="B0DUR6"/>
<dbReference type="OrthoDB" id="3129047at2759"/>
<reference evidence="2 3" key="1">
    <citation type="journal article" date="2008" name="Nature">
        <title>The genome of Laccaria bicolor provides insights into mycorrhizal symbiosis.</title>
        <authorList>
            <person name="Martin F."/>
            <person name="Aerts A."/>
            <person name="Ahren D."/>
            <person name="Brun A."/>
            <person name="Danchin E.G.J."/>
            <person name="Duchaussoy F."/>
            <person name="Gibon J."/>
            <person name="Kohler A."/>
            <person name="Lindquist E."/>
            <person name="Pereda V."/>
            <person name="Salamov A."/>
            <person name="Shapiro H.J."/>
            <person name="Wuyts J."/>
            <person name="Blaudez D."/>
            <person name="Buee M."/>
            <person name="Brokstein P."/>
            <person name="Canbaeck B."/>
            <person name="Cohen D."/>
            <person name="Courty P.E."/>
            <person name="Coutinho P.M."/>
            <person name="Delaruelle C."/>
            <person name="Detter J.C."/>
            <person name="Deveau A."/>
            <person name="DiFazio S."/>
            <person name="Duplessis S."/>
            <person name="Fraissinet-Tachet L."/>
            <person name="Lucic E."/>
            <person name="Frey-Klett P."/>
            <person name="Fourrey C."/>
            <person name="Feussner I."/>
            <person name="Gay G."/>
            <person name="Grimwood J."/>
            <person name="Hoegger P.J."/>
            <person name="Jain P."/>
            <person name="Kilaru S."/>
            <person name="Labbe J."/>
            <person name="Lin Y.C."/>
            <person name="Legue V."/>
            <person name="Le Tacon F."/>
            <person name="Marmeisse R."/>
            <person name="Melayah D."/>
            <person name="Montanini B."/>
            <person name="Muratet M."/>
            <person name="Nehls U."/>
            <person name="Niculita-Hirzel H."/>
            <person name="Oudot-Le Secq M.P."/>
            <person name="Peter M."/>
            <person name="Quesneville H."/>
            <person name="Rajashekar B."/>
            <person name="Reich M."/>
            <person name="Rouhier N."/>
            <person name="Schmutz J."/>
            <person name="Yin T."/>
            <person name="Chalot M."/>
            <person name="Henrissat B."/>
            <person name="Kuees U."/>
            <person name="Lucas S."/>
            <person name="Van de Peer Y."/>
            <person name="Podila G.K."/>
            <person name="Polle A."/>
            <person name="Pukkila P.J."/>
            <person name="Richardson P.M."/>
            <person name="Rouze P."/>
            <person name="Sanders I.R."/>
            <person name="Stajich J.E."/>
            <person name="Tunlid A."/>
            <person name="Tuskan G."/>
            <person name="Grigoriev I.V."/>
        </authorList>
    </citation>
    <scope>NUCLEOTIDE SEQUENCE [LARGE SCALE GENOMIC DNA]</scope>
    <source>
        <strain evidence="3">S238N-H82 / ATCC MYA-4686</strain>
    </source>
</reference>
<feature type="region of interest" description="Disordered" evidence="1">
    <location>
        <begin position="113"/>
        <end position="227"/>
    </location>
</feature>
<dbReference type="AlphaFoldDB" id="B0DUR6"/>
<feature type="compositionally biased region" description="Polar residues" evidence="1">
    <location>
        <begin position="283"/>
        <end position="308"/>
    </location>
</feature>
<dbReference type="RefSeq" id="XP_001887734.1">
    <property type="nucleotide sequence ID" value="XM_001887699.1"/>
</dbReference>
<dbReference type="GeneID" id="6083425"/>
<protein>
    <submittedName>
        <fullName evidence="2">Uncharacterized protein</fullName>
    </submittedName>
</protein>
<accession>B0DUR6</accession>
<evidence type="ECO:0000313" key="2">
    <source>
        <dbReference type="EMBL" id="EDR01658.1"/>
    </source>
</evidence>
<feature type="compositionally biased region" description="Polar residues" evidence="1">
    <location>
        <begin position="120"/>
        <end position="138"/>
    </location>
</feature>
<feature type="region of interest" description="Disordered" evidence="1">
    <location>
        <begin position="262"/>
        <end position="434"/>
    </location>
</feature>
<proteinExistence type="predicted"/>
<organism evidence="3">
    <name type="scientific">Laccaria bicolor (strain S238N-H82 / ATCC MYA-4686)</name>
    <name type="common">Bicoloured deceiver</name>
    <name type="synonym">Laccaria laccata var. bicolor</name>
    <dbReference type="NCBI Taxonomy" id="486041"/>
    <lineage>
        <taxon>Eukaryota</taxon>
        <taxon>Fungi</taxon>
        <taxon>Dikarya</taxon>
        <taxon>Basidiomycota</taxon>
        <taxon>Agaricomycotina</taxon>
        <taxon>Agaricomycetes</taxon>
        <taxon>Agaricomycetidae</taxon>
        <taxon>Agaricales</taxon>
        <taxon>Agaricineae</taxon>
        <taxon>Hydnangiaceae</taxon>
        <taxon>Laccaria</taxon>
    </lineage>
</organism>
<gene>
    <name evidence="2" type="ORF">LACBIDRAFT_333067</name>
</gene>
<dbReference type="Proteomes" id="UP000001194">
    <property type="component" value="Unassembled WGS sequence"/>
</dbReference>